<evidence type="ECO:0000313" key="4">
    <source>
        <dbReference type="EMBL" id="PIP21950.1"/>
    </source>
</evidence>
<dbReference type="GO" id="GO:0009432">
    <property type="term" value="P:SOS response"/>
    <property type="evidence" value="ECO:0007669"/>
    <property type="project" value="TreeGrafter"/>
</dbReference>
<evidence type="ECO:0000259" key="3">
    <source>
        <dbReference type="PROSITE" id="PS50173"/>
    </source>
</evidence>
<dbReference type="PROSITE" id="PS50173">
    <property type="entry name" value="UMUC"/>
    <property type="match status" value="1"/>
</dbReference>
<dbReference type="Proteomes" id="UP000231567">
    <property type="component" value="Unassembled WGS sequence"/>
</dbReference>
<dbReference type="GO" id="GO:0006281">
    <property type="term" value="P:DNA repair"/>
    <property type="evidence" value="ECO:0007669"/>
    <property type="project" value="InterPro"/>
</dbReference>
<evidence type="ECO:0000256" key="1">
    <source>
        <dbReference type="ARBA" id="ARBA00010945"/>
    </source>
</evidence>
<dbReference type="InterPro" id="IPR050116">
    <property type="entry name" value="DNA_polymerase-Y"/>
</dbReference>
<dbReference type="InterPro" id="IPR036775">
    <property type="entry name" value="DNA_pol_Y-fam_lit_finger_sf"/>
</dbReference>
<organism evidence="4 5">
    <name type="scientific">Candidatus Nealsonbacteria bacterium CG23_combo_of_CG06-09_8_20_14_all_40_13</name>
    <dbReference type="NCBI Taxonomy" id="1974724"/>
    <lineage>
        <taxon>Bacteria</taxon>
        <taxon>Candidatus Nealsoniibacteriota</taxon>
    </lineage>
</organism>
<dbReference type="GO" id="GO:0042276">
    <property type="term" value="P:error-prone translesion synthesis"/>
    <property type="evidence" value="ECO:0007669"/>
    <property type="project" value="TreeGrafter"/>
</dbReference>
<dbReference type="GO" id="GO:0005829">
    <property type="term" value="C:cytosol"/>
    <property type="evidence" value="ECO:0007669"/>
    <property type="project" value="TreeGrafter"/>
</dbReference>
<dbReference type="Gene3D" id="3.30.1490.100">
    <property type="entry name" value="DNA polymerase, Y-family, little finger domain"/>
    <property type="match status" value="1"/>
</dbReference>
<gene>
    <name evidence="4" type="ORF">COX39_00175</name>
</gene>
<dbReference type="SUPFAM" id="SSF56672">
    <property type="entry name" value="DNA/RNA polymerases"/>
    <property type="match status" value="1"/>
</dbReference>
<dbReference type="InterPro" id="IPR001126">
    <property type="entry name" value="UmuC"/>
</dbReference>
<feature type="region of interest" description="Disordered" evidence="2">
    <location>
        <begin position="393"/>
        <end position="415"/>
    </location>
</feature>
<dbReference type="Gene3D" id="3.40.1170.60">
    <property type="match status" value="1"/>
</dbReference>
<evidence type="ECO:0000256" key="2">
    <source>
        <dbReference type="SAM" id="MobiDB-lite"/>
    </source>
</evidence>
<comment type="caution">
    <text evidence="4">The sequence shown here is derived from an EMBL/GenBank/DDBJ whole genome shotgun (WGS) entry which is preliminary data.</text>
</comment>
<dbReference type="PANTHER" id="PTHR11076:SF33">
    <property type="entry name" value="DNA POLYMERASE KAPPA"/>
    <property type="match status" value="1"/>
</dbReference>
<proteinExistence type="inferred from homology"/>
<dbReference type="GO" id="GO:0003887">
    <property type="term" value="F:DNA-directed DNA polymerase activity"/>
    <property type="evidence" value="ECO:0007669"/>
    <property type="project" value="TreeGrafter"/>
</dbReference>
<dbReference type="Pfam" id="PF00817">
    <property type="entry name" value="IMS"/>
    <property type="match status" value="1"/>
</dbReference>
<dbReference type="InterPro" id="IPR017961">
    <property type="entry name" value="DNA_pol_Y-fam_little_finger"/>
</dbReference>
<dbReference type="InterPro" id="IPR043502">
    <property type="entry name" value="DNA/RNA_pol_sf"/>
</dbReference>
<dbReference type="InterPro" id="IPR043128">
    <property type="entry name" value="Rev_trsase/Diguanyl_cyclase"/>
</dbReference>
<evidence type="ECO:0000313" key="5">
    <source>
        <dbReference type="Proteomes" id="UP000231567"/>
    </source>
</evidence>
<dbReference type="GO" id="GO:0003684">
    <property type="term" value="F:damaged DNA binding"/>
    <property type="evidence" value="ECO:0007669"/>
    <property type="project" value="InterPro"/>
</dbReference>
<comment type="similarity">
    <text evidence="1">Belongs to the DNA polymerase type-Y family.</text>
</comment>
<name>A0A2G9YRT8_9BACT</name>
<reference evidence="4 5" key="1">
    <citation type="submission" date="2017-09" db="EMBL/GenBank/DDBJ databases">
        <title>Depth-based differentiation of microbial function through sediment-hosted aquifers and enrichment of novel symbionts in the deep terrestrial subsurface.</title>
        <authorList>
            <person name="Probst A.J."/>
            <person name="Ladd B."/>
            <person name="Jarett J.K."/>
            <person name="Geller-Mcgrath D.E."/>
            <person name="Sieber C.M."/>
            <person name="Emerson J.B."/>
            <person name="Anantharaman K."/>
            <person name="Thomas B.C."/>
            <person name="Malmstrom R."/>
            <person name="Stieglmeier M."/>
            <person name="Klingl A."/>
            <person name="Woyke T."/>
            <person name="Ryan C.M."/>
            <person name="Banfield J.F."/>
        </authorList>
    </citation>
    <scope>NUCLEOTIDE SEQUENCE [LARGE SCALE GENOMIC DNA]</scope>
    <source>
        <strain evidence="4">CG23_combo_of_CG06-09_8_20_14_all_40_13</strain>
    </source>
</reference>
<dbReference type="Gene3D" id="3.30.70.270">
    <property type="match status" value="1"/>
</dbReference>
<dbReference type="Pfam" id="PF11799">
    <property type="entry name" value="IMS_C"/>
    <property type="match status" value="1"/>
</dbReference>
<protein>
    <recommendedName>
        <fullName evidence="3">UmuC domain-containing protein</fullName>
    </recommendedName>
</protein>
<dbReference type="SUPFAM" id="SSF100879">
    <property type="entry name" value="Lesion bypass DNA polymerase (Y-family), little finger domain"/>
    <property type="match status" value="1"/>
</dbReference>
<dbReference type="EMBL" id="PCRM01000004">
    <property type="protein sequence ID" value="PIP21950.1"/>
    <property type="molecule type" value="Genomic_DNA"/>
</dbReference>
<feature type="domain" description="UmuC" evidence="3">
    <location>
        <begin position="13"/>
        <end position="196"/>
    </location>
</feature>
<accession>A0A2G9YRT8</accession>
<dbReference type="AlphaFoldDB" id="A0A2G9YRT8"/>
<dbReference type="PANTHER" id="PTHR11076">
    <property type="entry name" value="DNA REPAIR POLYMERASE UMUC / TRANSFERASE FAMILY MEMBER"/>
    <property type="match status" value="1"/>
</dbReference>
<sequence>MIEYGQKPEDFTILFLDMDAFFASVEQQVQPNLREKPVGVAPYIGNTGCVIAKSQQAKIYGVKTGCSVEQAKAICPQIKIVQSRPALYYFYHQQIIKILESHSPFLKILSIDEFKITLTGPDQNFKTALQMAKAIKQDITEKVGDYLTCSVGIGPNLFLAKVAAESKKPNTIAIVKLKDLASFYQGLKLTDLTGINSKMAANLKNIGIATPFAFYSKTLPQLSRFLGHLGKVWFLQLRGYEIEQAYSATKTLGHSHVLAPQFRQYYQARKVLVKLCQKVAARLRAGGFAAGGVCLTARFLENKPYHSGWQKVMKTAAFSDSQTLLSHALKLFQQIAKNKKILYLSVTTFNLTQGRGVQISLFANFEKSKAVSEALDKITDRFGAQAVFPASMSGAQSSAPDRIPFGQPRYDIKNQ</sequence>